<dbReference type="GO" id="GO:0007030">
    <property type="term" value="P:Golgi organization"/>
    <property type="evidence" value="ECO:0007669"/>
    <property type="project" value="TreeGrafter"/>
</dbReference>
<dbReference type="OrthoDB" id="5978643at2759"/>
<dbReference type="InterPro" id="IPR024858">
    <property type="entry name" value="GOLGA"/>
</dbReference>
<proteinExistence type="predicted"/>
<dbReference type="AlphaFoldDB" id="A0A419PKH2"/>
<dbReference type="InParanoid" id="A0A419PKH2"/>
<keyword evidence="6" id="KW-1185">Reference proteome</keyword>
<organism evidence="5 6">
    <name type="scientific">Clonorchis sinensis</name>
    <name type="common">Chinese liver fluke</name>
    <dbReference type="NCBI Taxonomy" id="79923"/>
    <lineage>
        <taxon>Eukaryota</taxon>
        <taxon>Metazoa</taxon>
        <taxon>Spiralia</taxon>
        <taxon>Lophotrochozoa</taxon>
        <taxon>Platyhelminthes</taxon>
        <taxon>Trematoda</taxon>
        <taxon>Digenea</taxon>
        <taxon>Opisthorchiida</taxon>
        <taxon>Opisthorchiata</taxon>
        <taxon>Opisthorchiidae</taxon>
        <taxon>Clonorchis</taxon>
    </lineage>
</organism>
<dbReference type="PANTHER" id="PTHR10881:SF46">
    <property type="entry name" value="GOLGIN SUBFAMILY A MEMBER 2"/>
    <property type="match status" value="1"/>
</dbReference>
<feature type="region of interest" description="Disordered" evidence="3">
    <location>
        <begin position="270"/>
        <end position="315"/>
    </location>
</feature>
<feature type="compositionally biased region" description="Polar residues" evidence="3">
    <location>
        <begin position="270"/>
        <end position="286"/>
    </location>
</feature>
<evidence type="ECO:0000313" key="5">
    <source>
        <dbReference type="EMBL" id="KAG5442371.1"/>
    </source>
</evidence>
<dbReference type="Proteomes" id="UP000286415">
    <property type="component" value="Unassembled WGS sequence"/>
</dbReference>
<accession>A0A419PKH2</accession>
<feature type="coiled-coil region" evidence="2">
    <location>
        <begin position="726"/>
        <end position="753"/>
    </location>
</feature>
<reference evidence="5 6" key="2">
    <citation type="journal article" date="2021" name="Genomics">
        <title>High-quality reference genome for Clonorchis sinensis.</title>
        <authorList>
            <person name="Young N.D."/>
            <person name="Stroehlein A.J."/>
            <person name="Kinkar L."/>
            <person name="Wang T."/>
            <person name="Sohn W.M."/>
            <person name="Chang B.C.H."/>
            <person name="Kaur P."/>
            <person name="Weisz D."/>
            <person name="Dudchenko O."/>
            <person name="Aiden E.L."/>
            <person name="Korhonen P.K."/>
            <person name="Gasser R.B."/>
        </authorList>
    </citation>
    <scope>NUCLEOTIDE SEQUENCE [LARGE SCALE GENOMIC DNA]</scope>
    <source>
        <strain evidence="5">Cs-k2</strain>
    </source>
</reference>
<feature type="coiled-coil region" evidence="2">
    <location>
        <begin position="543"/>
        <end position="623"/>
    </location>
</feature>
<feature type="region of interest" description="Disordered" evidence="3">
    <location>
        <begin position="636"/>
        <end position="662"/>
    </location>
</feature>
<feature type="coiled-coil region" evidence="2">
    <location>
        <begin position="332"/>
        <end position="366"/>
    </location>
</feature>
<dbReference type="InterPro" id="IPR043976">
    <property type="entry name" value="GOLGA_cons_dom"/>
</dbReference>
<feature type="coiled-coil region" evidence="2">
    <location>
        <begin position="431"/>
        <end position="514"/>
    </location>
</feature>
<dbReference type="GO" id="GO:0000137">
    <property type="term" value="C:Golgi cis cisterna"/>
    <property type="evidence" value="ECO:0007669"/>
    <property type="project" value="TreeGrafter"/>
</dbReference>
<comment type="caution">
    <text evidence="5">The sequence shown here is derived from an EMBL/GenBank/DDBJ whole genome shotgun (WGS) entry which is preliminary data.</text>
</comment>
<dbReference type="GO" id="GO:0032580">
    <property type="term" value="C:Golgi cisterna membrane"/>
    <property type="evidence" value="ECO:0007669"/>
    <property type="project" value="TreeGrafter"/>
</dbReference>
<keyword evidence="1 2" id="KW-0175">Coiled coil</keyword>
<feature type="compositionally biased region" description="Polar residues" evidence="3">
    <location>
        <begin position="301"/>
        <end position="315"/>
    </location>
</feature>
<feature type="coiled-coil region" evidence="2">
    <location>
        <begin position="782"/>
        <end position="816"/>
    </location>
</feature>
<evidence type="ECO:0000256" key="3">
    <source>
        <dbReference type="SAM" id="MobiDB-lite"/>
    </source>
</evidence>
<dbReference type="GO" id="GO:0005801">
    <property type="term" value="C:cis-Golgi network"/>
    <property type="evidence" value="ECO:0007669"/>
    <property type="project" value="TreeGrafter"/>
</dbReference>
<reference evidence="5 6" key="1">
    <citation type="journal article" date="2018" name="Biotechnol. Adv.">
        <title>Improved genomic resources and new bioinformatic workflow for the carcinogenic parasite Clonorchis sinensis: Biotechnological implications.</title>
        <authorList>
            <person name="Wang D."/>
            <person name="Korhonen P.K."/>
            <person name="Gasser R.B."/>
            <person name="Young N.D."/>
        </authorList>
    </citation>
    <scope>NUCLEOTIDE SEQUENCE [LARGE SCALE GENOMIC DNA]</scope>
    <source>
        <strain evidence="5">Cs-k2</strain>
    </source>
</reference>
<protein>
    <submittedName>
        <fullName evidence="5">Golgin sub A member 2</fullName>
    </submittedName>
</protein>
<gene>
    <name evidence="5" type="ORF">CSKR_103618</name>
</gene>
<sequence length="1168" mass="130564">MSELSRSEKLAAAQLKLTKFRASKGGRQPGAEHSHKTVDPQSTAAAYFTSPPNARLLENRSTLDSFDFGPMDSEAPQAVVSSNGVNNPPEAKPGSLADYFRAKQSSTLTFSSHDACLFLAGSEVEYTSTVNAMTTPSSDEAHRAQYTVSSIDSGKEFSSTPFHSATSLGHALPQSSSKQLGVVDPNADELGPASSNSTVNNDLNSNKAVYGEFVEPIGSVPTATTEKILQLSQQLNGILQTSEQLTTSFTSSIGGFSSPYQLGETEQYCASQPDVSPDTNGFNTGPHSPYPGALDQHISKRSNTPTSTHSATAGSSYVRELEDRNVELAALLEKRDRAHERALAKLSALQEQYAKATAQAATDRQNLEQSASRDLARSQEQIRAHAQTIGVLVAEKTELQTKVSHLERLANDRSHEIEVIDDRLQTYRKQSIDLERSLVTLKSDLEKASQESADLSSQLERYKSDVRRERISRENIEAELQEAYSRLNNREHEVKQLELNVTELRRQLELVQVYANQLAVTGDPEHMKSAMADGLEVAHFSSREEWLTERANLIQRIEELENTALQASKDSGRLESQYKAFVAQVEQQAGDLRSQLSDANASKQQLQLCLDEARRALRAKDDELIDCRSKLEIVHHQSTSPDSTRNVHMEDETQTSTGVATMDSTRLRELEELTALQQHDLQRLTEETVSLKSRLLDAESVIHEKDVLLADRDSVLATATSERTALSRAVEQNRTLKQQLTELQDAFVSMSNQNMQLTNDLQREQHALRESGTIQHDYRGQLERLQEHCARRESEYNALSEAFEALSRELDRAREHGECDHATHTTLHVEARQQQQQQSDSPATENNDELVGKLMKELENSHATLAALETRLELFETVLHRITVSFEWLQEQAVNQDNGDVSRTALAWKNGKDIRELHEDALELVTSWDRLAQSLLTQKNREVAVQAEQNRQHQATLQQLPSVEQWNNLQLAHNQLESKFVDCMDKLSRATEDRAKLESVVTQLEMEAATVGEYVTLFAHRRAAAARRAQAREHLLGRLVKDRMRLRSRLQHMKELVPQTAGEGSDAGESADAEAHKDDELRQTNFLSEFQSLLEEVNNTTDETDAEAGLSLLCDEDAEEQSSKNQAPRDQSPDRLIRSNQTLEQLRQQVLQHDCPHCQCCVGVLLEV</sequence>
<evidence type="ECO:0000259" key="4">
    <source>
        <dbReference type="Pfam" id="PF15070"/>
    </source>
</evidence>
<feature type="region of interest" description="Disordered" evidence="3">
    <location>
        <begin position="1054"/>
        <end position="1079"/>
    </location>
</feature>
<name>A0A419PKH2_CLOSI</name>
<dbReference type="STRING" id="79923.A0A419PKH2"/>
<evidence type="ECO:0000256" key="2">
    <source>
        <dbReference type="SAM" id="Coils"/>
    </source>
</evidence>
<feature type="region of interest" description="Disordered" evidence="3">
    <location>
        <begin position="18"/>
        <end position="43"/>
    </location>
</feature>
<evidence type="ECO:0000313" key="6">
    <source>
        <dbReference type="Proteomes" id="UP000286415"/>
    </source>
</evidence>
<dbReference type="PANTHER" id="PTHR10881">
    <property type="entry name" value="GOLGIN SUBFAMILY A MEMBER-RELATED"/>
    <property type="match status" value="1"/>
</dbReference>
<feature type="domain" description="Golgin subfamily A conserved" evidence="4">
    <location>
        <begin position="669"/>
        <end position="1063"/>
    </location>
</feature>
<dbReference type="EMBL" id="NIRI02000076">
    <property type="protein sequence ID" value="KAG5442371.1"/>
    <property type="molecule type" value="Genomic_DNA"/>
</dbReference>
<evidence type="ECO:0000256" key="1">
    <source>
        <dbReference type="ARBA" id="ARBA00023054"/>
    </source>
</evidence>
<dbReference type="Pfam" id="PF15070">
    <property type="entry name" value="GOLGA2L5"/>
    <property type="match status" value="1"/>
</dbReference>